<dbReference type="Pfam" id="PF07584">
    <property type="entry name" value="BatA"/>
    <property type="match status" value="1"/>
</dbReference>
<feature type="transmembrane region" description="Helical" evidence="1">
    <location>
        <begin position="6"/>
        <end position="26"/>
    </location>
</feature>
<accession>A0ABR6ER22</accession>
<reference evidence="3 4" key="1">
    <citation type="submission" date="2019-11" db="EMBL/GenBank/DDBJ databases">
        <title>Description of Pedobacter sp. LMG 31462T.</title>
        <authorList>
            <person name="Carlier A."/>
            <person name="Qi S."/>
            <person name="Vandamme P."/>
        </authorList>
    </citation>
    <scope>NUCLEOTIDE SEQUENCE [LARGE SCALE GENOMIC DNA]</scope>
    <source>
        <strain evidence="3 4">LMG 31462</strain>
    </source>
</reference>
<dbReference type="Proteomes" id="UP000636110">
    <property type="component" value="Unassembled WGS sequence"/>
</dbReference>
<feature type="transmembrane region" description="Helical" evidence="1">
    <location>
        <begin position="58"/>
        <end position="81"/>
    </location>
</feature>
<dbReference type="PANTHER" id="PTHR37464">
    <property type="entry name" value="BLL2463 PROTEIN"/>
    <property type="match status" value="1"/>
</dbReference>
<dbReference type="NCBIfam" id="TIGR02226">
    <property type="entry name" value="two_anch"/>
    <property type="match status" value="1"/>
</dbReference>
<comment type="caution">
    <text evidence="3">The sequence shown here is derived from an EMBL/GenBank/DDBJ whole genome shotgun (WGS) entry which is preliminary data.</text>
</comment>
<dbReference type="EMBL" id="WNXC01000001">
    <property type="protein sequence ID" value="MBB2147686.1"/>
    <property type="molecule type" value="Genomic_DNA"/>
</dbReference>
<evidence type="ECO:0000256" key="1">
    <source>
        <dbReference type="SAM" id="Phobius"/>
    </source>
</evidence>
<evidence type="ECO:0000259" key="2">
    <source>
        <dbReference type="Pfam" id="PF07584"/>
    </source>
</evidence>
<organism evidence="3 4">
    <name type="scientific">Pedobacter gandavensis</name>
    <dbReference type="NCBI Taxonomy" id="2679963"/>
    <lineage>
        <taxon>Bacteria</taxon>
        <taxon>Pseudomonadati</taxon>
        <taxon>Bacteroidota</taxon>
        <taxon>Sphingobacteriia</taxon>
        <taxon>Sphingobacteriales</taxon>
        <taxon>Sphingobacteriaceae</taxon>
        <taxon>Pedobacter</taxon>
    </lineage>
</organism>
<name>A0ABR6ER22_9SPHI</name>
<keyword evidence="1" id="KW-0812">Transmembrane</keyword>
<evidence type="ECO:0000313" key="3">
    <source>
        <dbReference type="EMBL" id="MBB2147686.1"/>
    </source>
</evidence>
<keyword evidence="1" id="KW-0472">Membrane</keyword>
<sequence>MKVHLLYPIGLIALAGLLIPLIIHLWKLKQGKTLQIGSIALLGASSPFTSRSYQITDWLLLFLRMLLIALLAFFLAEPYFFKKNTGNGLQKGWVLTEKAYFPILYKTEKKSLDSLLLAGYELHDFGLGFQKMSLNDTVPVSSGIDTSSFRKAAKLSYPALLNELNARIEPDFPVYLYADHRLQHLEGDLPQVDYRLIWKEIKGTDTLATWRNTFANKTFEASSSPTLTSFKRLDDPREESVIKVLIYETEHPEDVKYLKAAIQAIAQETKRKIELIAFNDNISSDLSFDVGFWISTKPVSKAFFNHMSDTGRLFNYAGEKLSMTNSWLEPGNAGNNEAMGLRKRMTSANYPGTQIWTDGFGTPLLTLAKENKLTHYRFYSRMNPGWTDLVWNAQFVPLMMPVLLGNAETDHGFGFEISPADQRISAVPVAQYSRQSKVYLPAGAKTKPGSRTIENAAMEPGDSGNAAELSVSSQKEQPLQKVLWLIALLVFTLERIISYRLKSSISHG</sequence>
<dbReference type="PANTHER" id="PTHR37464:SF1">
    <property type="entry name" value="BLL2463 PROTEIN"/>
    <property type="match status" value="1"/>
</dbReference>
<feature type="domain" description="Aerotolerance regulator N-terminal" evidence="2">
    <location>
        <begin position="5"/>
        <end position="78"/>
    </location>
</feature>
<gene>
    <name evidence="3" type="ORF">GM920_02060</name>
</gene>
<dbReference type="InterPro" id="IPR024163">
    <property type="entry name" value="Aerotolerance_reg_N"/>
</dbReference>
<evidence type="ECO:0000313" key="4">
    <source>
        <dbReference type="Proteomes" id="UP000636110"/>
    </source>
</evidence>
<dbReference type="InterPro" id="IPR011933">
    <property type="entry name" value="Double_TM_dom"/>
</dbReference>
<proteinExistence type="predicted"/>
<keyword evidence="1" id="KW-1133">Transmembrane helix</keyword>
<keyword evidence="4" id="KW-1185">Reference proteome</keyword>
<protein>
    <recommendedName>
        <fullName evidence="2">Aerotolerance regulator N-terminal domain-containing protein</fullName>
    </recommendedName>
</protein>